<dbReference type="EMBL" id="GBRH01274957">
    <property type="protein sequence ID" value="JAD22938.1"/>
    <property type="molecule type" value="Transcribed_RNA"/>
</dbReference>
<name>A0A0A8YC51_ARUDO</name>
<reference evidence="2" key="1">
    <citation type="submission" date="2014-09" db="EMBL/GenBank/DDBJ databases">
        <authorList>
            <person name="Magalhaes I.L.F."/>
            <person name="Oliveira U."/>
            <person name="Santos F.R."/>
            <person name="Vidigal T.H.D.A."/>
            <person name="Brescovit A.D."/>
            <person name="Santos A.J."/>
        </authorList>
    </citation>
    <scope>NUCLEOTIDE SEQUENCE</scope>
    <source>
        <tissue evidence="2">Shoot tissue taken approximately 20 cm above the soil surface</tissue>
    </source>
</reference>
<accession>A0A0A8YC51</accession>
<proteinExistence type="predicted"/>
<sequence length="43" mass="4614">MMQGEEKRGRNLPSSSPYGAERCGGTAHQNQKDPSAAPKKPSE</sequence>
<feature type="region of interest" description="Disordered" evidence="1">
    <location>
        <begin position="1"/>
        <end position="43"/>
    </location>
</feature>
<evidence type="ECO:0000313" key="2">
    <source>
        <dbReference type="EMBL" id="JAD22938.1"/>
    </source>
</evidence>
<reference evidence="2" key="2">
    <citation type="journal article" date="2015" name="Data Brief">
        <title>Shoot transcriptome of the giant reed, Arundo donax.</title>
        <authorList>
            <person name="Barrero R.A."/>
            <person name="Guerrero F.D."/>
            <person name="Moolhuijzen P."/>
            <person name="Goolsby J.A."/>
            <person name="Tidwell J."/>
            <person name="Bellgard S.E."/>
            <person name="Bellgard M.I."/>
        </authorList>
    </citation>
    <scope>NUCLEOTIDE SEQUENCE</scope>
    <source>
        <tissue evidence="2">Shoot tissue taken approximately 20 cm above the soil surface</tissue>
    </source>
</reference>
<protein>
    <submittedName>
        <fullName evidence="2">Uncharacterized protein</fullName>
    </submittedName>
</protein>
<organism evidence="2">
    <name type="scientific">Arundo donax</name>
    <name type="common">Giant reed</name>
    <name type="synonym">Donax arundinaceus</name>
    <dbReference type="NCBI Taxonomy" id="35708"/>
    <lineage>
        <taxon>Eukaryota</taxon>
        <taxon>Viridiplantae</taxon>
        <taxon>Streptophyta</taxon>
        <taxon>Embryophyta</taxon>
        <taxon>Tracheophyta</taxon>
        <taxon>Spermatophyta</taxon>
        <taxon>Magnoliopsida</taxon>
        <taxon>Liliopsida</taxon>
        <taxon>Poales</taxon>
        <taxon>Poaceae</taxon>
        <taxon>PACMAD clade</taxon>
        <taxon>Arundinoideae</taxon>
        <taxon>Arundineae</taxon>
        <taxon>Arundo</taxon>
    </lineage>
</organism>
<dbReference type="AlphaFoldDB" id="A0A0A8YC51"/>
<evidence type="ECO:0000256" key="1">
    <source>
        <dbReference type="SAM" id="MobiDB-lite"/>
    </source>
</evidence>